<keyword evidence="13" id="KW-1185">Reference proteome</keyword>
<comment type="pathway">
    <text evidence="2">Glycolipid biosynthesis; glycosylphosphatidylinositol-anchor biosynthesis.</text>
</comment>
<dbReference type="AlphaFoldDB" id="A0AAD8EJG1"/>
<evidence type="ECO:0000313" key="12">
    <source>
        <dbReference type="EMBL" id="KAJ9592184.1"/>
    </source>
</evidence>
<feature type="transmembrane region" description="Helical" evidence="11">
    <location>
        <begin position="225"/>
        <end position="244"/>
    </location>
</feature>
<dbReference type="PANTHER" id="PTHR22760:SF3">
    <property type="entry name" value="GPI MANNOSYLTRANSFERASE 4"/>
    <property type="match status" value="1"/>
</dbReference>
<dbReference type="GO" id="GO:0000026">
    <property type="term" value="F:alpha-1,2-mannosyltransferase activity"/>
    <property type="evidence" value="ECO:0007669"/>
    <property type="project" value="TreeGrafter"/>
</dbReference>
<evidence type="ECO:0000256" key="9">
    <source>
        <dbReference type="ARBA" id="ARBA00023136"/>
    </source>
</evidence>
<sequence length="492" mass="56898">MRKRAEKENKEPPTCEWSTDLSLSLVPYWFLVALRIIITLLPQNGYIHPDEHFQSLEVVAGDVFDIEANRPWEFNTTFPIRSIALPYFIAGIPYSGLKFAAPFVSLWFNINIKTPYVMLVLPRLFVCLLSFITDYCMYKICYLYCQNYRARLLTLASSYVILVYGTRTFSNTIEMVLSSLLIYVVADCMRLSDQVILQDEYLSDKYNAAGTPVERVKFYKMRSALPKHSLSWCLLIATITITGIFNRPTFFAFAFPSIFFWLQRGLGSKSIGLGDFHLRILTFMISALPAAVVYILIDSFYYGYLTISEIRELKLSLDNFVVTPLNFLKYNLNSSNLSKHGLHPRYLHFLVNIPLLYNVLGIVAMVAFVSILYRFNRKNWSGRQKVQSIIGLMTMSFILPILMLSIFPHQEARFLIPVTLPIIFLHSQRIRYFSNTEQWCHDNGTAFKYTFSRGKRGSVLLTLCLEILKSHFLVDKPAEGIILQNSFIHMKW</sequence>
<evidence type="ECO:0000256" key="3">
    <source>
        <dbReference type="ARBA" id="ARBA00022502"/>
    </source>
</evidence>
<keyword evidence="6 11" id="KW-0812">Transmembrane</keyword>
<evidence type="ECO:0000256" key="1">
    <source>
        <dbReference type="ARBA" id="ARBA00004477"/>
    </source>
</evidence>
<dbReference type="EMBL" id="JASPKZ010003844">
    <property type="protein sequence ID" value="KAJ9592184.1"/>
    <property type="molecule type" value="Genomic_DNA"/>
</dbReference>
<accession>A0AAD8EJG1</accession>
<protein>
    <recommendedName>
        <fullName evidence="11">Mannosyltransferase</fullName>
        <ecNumber evidence="11">2.4.1.-</ecNumber>
    </recommendedName>
</protein>
<evidence type="ECO:0000256" key="7">
    <source>
        <dbReference type="ARBA" id="ARBA00022824"/>
    </source>
</evidence>
<dbReference type="Pfam" id="PF03901">
    <property type="entry name" value="Glyco_transf_22"/>
    <property type="match status" value="1"/>
</dbReference>
<reference evidence="12" key="1">
    <citation type="journal article" date="2023" name="IScience">
        <title>Live-bearing cockroach genome reveals convergent evolutionary mechanisms linked to viviparity in insects and beyond.</title>
        <authorList>
            <person name="Fouks B."/>
            <person name="Harrison M.C."/>
            <person name="Mikhailova A.A."/>
            <person name="Marchal E."/>
            <person name="English S."/>
            <person name="Carruthers M."/>
            <person name="Jennings E.C."/>
            <person name="Chiamaka E.L."/>
            <person name="Frigard R.A."/>
            <person name="Pippel M."/>
            <person name="Attardo G.M."/>
            <person name="Benoit J.B."/>
            <person name="Bornberg-Bauer E."/>
            <person name="Tobe S.S."/>
        </authorList>
    </citation>
    <scope>NUCLEOTIDE SEQUENCE</scope>
    <source>
        <strain evidence="12">Stay&amp;Tobe</strain>
    </source>
</reference>
<organism evidence="12 13">
    <name type="scientific">Diploptera punctata</name>
    <name type="common">Pacific beetle cockroach</name>
    <dbReference type="NCBI Taxonomy" id="6984"/>
    <lineage>
        <taxon>Eukaryota</taxon>
        <taxon>Metazoa</taxon>
        <taxon>Ecdysozoa</taxon>
        <taxon>Arthropoda</taxon>
        <taxon>Hexapoda</taxon>
        <taxon>Insecta</taxon>
        <taxon>Pterygota</taxon>
        <taxon>Neoptera</taxon>
        <taxon>Polyneoptera</taxon>
        <taxon>Dictyoptera</taxon>
        <taxon>Blattodea</taxon>
        <taxon>Blaberoidea</taxon>
        <taxon>Blaberidae</taxon>
        <taxon>Diplopterinae</taxon>
        <taxon>Diploptera</taxon>
    </lineage>
</organism>
<comment type="caution">
    <text evidence="12">The sequence shown here is derived from an EMBL/GenBank/DDBJ whole genome shotgun (WGS) entry which is preliminary data.</text>
</comment>
<keyword evidence="4 11" id="KW-0328">Glycosyltransferase</keyword>
<dbReference type="GO" id="GO:0005789">
    <property type="term" value="C:endoplasmic reticulum membrane"/>
    <property type="evidence" value="ECO:0007669"/>
    <property type="project" value="UniProtKB-SubCell"/>
</dbReference>
<feature type="transmembrane region" description="Helical" evidence="11">
    <location>
        <begin position="148"/>
        <end position="166"/>
    </location>
</feature>
<keyword evidence="7 11" id="KW-0256">Endoplasmic reticulum</keyword>
<keyword evidence="9 11" id="KW-0472">Membrane</keyword>
<feature type="transmembrane region" description="Helical" evidence="11">
    <location>
        <begin position="388"/>
        <end position="407"/>
    </location>
</feature>
<keyword evidence="8 11" id="KW-1133">Transmembrane helix</keyword>
<keyword evidence="3" id="KW-0337">GPI-anchor biosynthesis</keyword>
<feature type="transmembrane region" description="Helical" evidence="11">
    <location>
        <begin position="355"/>
        <end position="376"/>
    </location>
</feature>
<dbReference type="InterPro" id="IPR005599">
    <property type="entry name" value="GPI_mannosylTrfase"/>
</dbReference>
<comment type="similarity">
    <text evidence="10">Belongs to the glycosyltransferase 22 family. PIGZ subfamily.</text>
</comment>
<evidence type="ECO:0000256" key="11">
    <source>
        <dbReference type="RuleBase" id="RU363075"/>
    </source>
</evidence>
<comment type="subcellular location">
    <subcellularLocation>
        <location evidence="1 11">Endoplasmic reticulum membrane</location>
        <topology evidence="1 11">Multi-pass membrane protein</topology>
    </subcellularLocation>
</comment>
<dbReference type="GO" id="GO:0006506">
    <property type="term" value="P:GPI anchor biosynthetic process"/>
    <property type="evidence" value="ECO:0007669"/>
    <property type="project" value="UniProtKB-KW"/>
</dbReference>
<feature type="non-terminal residue" evidence="12">
    <location>
        <position position="492"/>
    </location>
</feature>
<feature type="transmembrane region" description="Helical" evidence="11">
    <location>
        <begin position="21"/>
        <end position="41"/>
    </location>
</feature>
<feature type="transmembrane region" description="Helical" evidence="11">
    <location>
        <begin position="278"/>
        <end position="297"/>
    </location>
</feature>
<evidence type="ECO:0000256" key="8">
    <source>
        <dbReference type="ARBA" id="ARBA00022989"/>
    </source>
</evidence>
<reference evidence="12" key="2">
    <citation type="submission" date="2023-05" db="EMBL/GenBank/DDBJ databases">
        <authorList>
            <person name="Fouks B."/>
        </authorList>
    </citation>
    <scope>NUCLEOTIDE SEQUENCE</scope>
    <source>
        <strain evidence="12">Stay&amp;Tobe</strain>
        <tissue evidence="12">Testes</tissue>
    </source>
</reference>
<proteinExistence type="inferred from homology"/>
<evidence type="ECO:0000313" key="13">
    <source>
        <dbReference type="Proteomes" id="UP001233999"/>
    </source>
</evidence>
<evidence type="ECO:0000256" key="2">
    <source>
        <dbReference type="ARBA" id="ARBA00004687"/>
    </source>
</evidence>
<dbReference type="EC" id="2.4.1.-" evidence="11"/>
<evidence type="ECO:0000256" key="10">
    <source>
        <dbReference type="ARBA" id="ARBA00038466"/>
    </source>
</evidence>
<keyword evidence="5" id="KW-0808">Transferase</keyword>
<evidence type="ECO:0000256" key="5">
    <source>
        <dbReference type="ARBA" id="ARBA00022679"/>
    </source>
</evidence>
<name>A0AAD8EJG1_DIPPU</name>
<feature type="transmembrane region" description="Helical" evidence="11">
    <location>
        <begin position="116"/>
        <end position="136"/>
    </location>
</feature>
<dbReference type="PANTHER" id="PTHR22760">
    <property type="entry name" value="GLYCOSYLTRANSFERASE"/>
    <property type="match status" value="1"/>
</dbReference>
<evidence type="ECO:0000256" key="4">
    <source>
        <dbReference type="ARBA" id="ARBA00022676"/>
    </source>
</evidence>
<gene>
    <name evidence="12" type="ORF">L9F63_001300</name>
</gene>
<dbReference type="Proteomes" id="UP001233999">
    <property type="component" value="Unassembled WGS sequence"/>
</dbReference>
<evidence type="ECO:0000256" key="6">
    <source>
        <dbReference type="ARBA" id="ARBA00022692"/>
    </source>
</evidence>